<evidence type="ECO:0000313" key="1">
    <source>
        <dbReference type="EMBL" id="JAE26313.1"/>
    </source>
</evidence>
<dbReference type="EMBL" id="GBRH01171583">
    <property type="protein sequence ID" value="JAE26313.1"/>
    <property type="molecule type" value="Transcribed_RNA"/>
</dbReference>
<reference evidence="1" key="2">
    <citation type="journal article" date="2015" name="Data Brief">
        <title>Shoot transcriptome of the giant reed, Arundo donax.</title>
        <authorList>
            <person name="Barrero R.A."/>
            <person name="Guerrero F.D."/>
            <person name="Moolhuijzen P."/>
            <person name="Goolsby J.A."/>
            <person name="Tidwell J."/>
            <person name="Bellgard S.E."/>
            <person name="Bellgard M.I."/>
        </authorList>
    </citation>
    <scope>NUCLEOTIDE SEQUENCE</scope>
    <source>
        <tissue evidence="1">Shoot tissue taken approximately 20 cm above the soil surface</tissue>
    </source>
</reference>
<dbReference type="AlphaFoldDB" id="A0A0A9H0B0"/>
<name>A0A0A9H0B0_ARUDO</name>
<reference evidence="1" key="1">
    <citation type="submission" date="2014-09" db="EMBL/GenBank/DDBJ databases">
        <authorList>
            <person name="Magalhaes I.L.F."/>
            <person name="Oliveira U."/>
            <person name="Santos F.R."/>
            <person name="Vidigal T.H.D.A."/>
            <person name="Brescovit A.D."/>
            <person name="Santos A.J."/>
        </authorList>
    </citation>
    <scope>NUCLEOTIDE SEQUENCE</scope>
    <source>
        <tissue evidence="1">Shoot tissue taken approximately 20 cm above the soil surface</tissue>
    </source>
</reference>
<protein>
    <submittedName>
        <fullName evidence="1">Uncharacterized protein</fullName>
    </submittedName>
</protein>
<sequence>MLPSSWVHPIAHLPKWIGSGDMYCARVSPLVPLAS</sequence>
<accession>A0A0A9H0B0</accession>
<proteinExistence type="predicted"/>
<organism evidence="1">
    <name type="scientific">Arundo donax</name>
    <name type="common">Giant reed</name>
    <name type="synonym">Donax arundinaceus</name>
    <dbReference type="NCBI Taxonomy" id="35708"/>
    <lineage>
        <taxon>Eukaryota</taxon>
        <taxon>Viridiplantae</taxon>
        <taxon>Streptophyta</taxon>
        <taxon>Embryophyta</taxon>
        <taxon>Tracheophyta</taxon>
        <taxon>Spermatophyta</taxon>
        <taxon>Magnoliopsida</taxon>
        <taxon>Liliopsida</taxon>
        <taxon>Poales</taxon>
        <taxon>Poaceae</taxon>
        <taxon>PACMAD clade</taxon>
        <taxon>Arundinoideae</taxon>
        <taxon>Arundineae</taxon>
        <taxon>Arundo</taxon>
    </lineage>
</organism>